<organism evidence="4 5">
    <name type="scientific">Novipirellula rosea</name>
    <dbReference type="NCBI Taxonomy" id="1031540"/>
    <lineage>
        <taxon>Bacteria</taxon>
        <taxon>Pseudomonadati</taxon>
        <taxon>Planctomycetota</taxon>
        <taxon>Planctomycetia</taxon>
        <taxon>Pirellulales</taxon>
        <taxon>Pirellulaceae</taxon>
        <taxon>Novipirellula</taxon>
    </lineage>
</organism>
<dbReference type="InterPro" id="IPR027558">
    <property type="entry name" value="Pre_pil_HX9DG_C"/>
</dbReference>
<keyword evidence="2" id="KW-1133">Transmembrane helix</keyword>
<sequence>MTSSSWWPLNLTTACVGKHRLNNARRGGFTTVELFGVLLIITVLIWLLLPAVQAAREQARRTSCANNLLQVGLGVQAYHEAFAQFPVQLSGTDGSIAAGQDNDRRLSIFVGLLPFLGHNAVWDEIHTTRDLDDSFYYSMGMESSDWDFEELMEEETGEGGTSDESPQPWVAGGPEPFVEAYEPWQWEFSLYRCPSDPGMGRPSYGRINYAACFGDGMVAADSGPFKEVNGVFVYDETLAEQTDAAMRGVFVPRVVTRLSDVTDGLSNTIMLGEMATDLNDRDNRTNPIVGPGLELRDHPNWARDHAKLIDPQRPQFWAVEEVATEFELASDTGRGFRWADGMPLYSGFNTILPPNREITLAHDQDDSWGVLTASSRHQSGVHVCFADGSVRFITDSIDTGDTRRSSVYPGSPNPPGSKSPYGLWGALGTRSSGELNLLPPASLIP</sequence>
<evidence type="ECO:0000256" key="1">
    <source>
        <dbReference type="SAM" id="MobiDB-lite"/>
    </source>
</evidence>
<dbReference type="InterPro" id="IPR011453">
    <property type="entry name" value="DUF1559"/>
</dbReference>
<keyword evidence="5" id="KW-1185">Reference proteome</keyword>
<protein>
    <submittedName>
        <fullName evidence="4">DUF1559 domain-containing protein</fullName>
    </submittedName>
</protein>
<evidence type="ECO:0000259" key="3">
    <source>
        <dbReference type="Pfam" id="PF07596"/>
    </source>
</evidence>
<keyword evidence="2" id="KW-0472">Membrane</keyword>
<reference evidence="5" key="1">
    <citation type="journal article" date="2019" name="Int. J. Syst. Evol. Microbiol.">
        <title>The Global Catalogue of Microorganisms (GCM) 10K type strain sequencing project: providing services to taxonomists for standard genome sequencing and annotation.</title>
        <authorList>
            <consortium name="The Broad Institute Genomics Platform"/>
            <consortium name="The Broad Institute Genome Sequencing Center for Infectious Disease"/>
            <person name="Wu L."/>
            <person name="Ma J."/>
        </authorList>
    </citation>
    <scope>NUCLEOTIDE SEQUENCE [LARGE SCALE GENOMIC DNA]</scope>
    <source>
        <strain evidence="5">JCM 17759</strain>
    </source>
</reference>
<dbReference type="Proteomes" id="UP001500840">
    <property type="component" value="Unassembled WGS sequence"/>
</dbReference>
<keyword evidence="2" id="KW-0812">Transmembrane</keyword>
<accession>A0ABP8MG16</accession>
<name>A0ABP8MG16_9BACT</name>
<comment type="caution">
    <text evidence="4">The sequence shown here is derived from an EMBL/GenBank/DDBJ whole genome shotgun (WGS) entry which is preliminary data.</text>
</comment>
<feature type="domain" description="DUF1559" evidence="3">
    <location>
        <begin position="53"/>
        <end position="399"/>
    </location>
</feature>
<dbReference type="Pfam" id="PF07596">
    <property type="entry name" value="SBP_bac_10"/>
    <property type="match status" value="1"/>
</dbReference>
<dbReference type="RefSeq" id="WP_345320342.1">
    <property type="nucleotide sequence ID" value="NZ_BAABGA010000017.1"/>
</dbReference>
<dbReference type="Gene3D" id="3.30.700.10">
    <property type="entry name" value="Glycoprotein, Type 4 Pilin"/>
    <property type="match status" value="1"/>
</dbReference>
<dbReference type="PANTHER" id="PTHR30093">
    <property type="entry name" value="GENERAL SECRETION PATHWAY PROTEIN G"/>
    <property type="match status" value="1"/>
</dbReference>
<dbReference type="PANTHER" id="PTHR30093:SF2">
    <property type="entry name" value="TYPE II SECRETION SYSTEM PROTEIN H"/>
    <property type="match status" value="1"/>
</dbReference>
<gene>
    <name evidence="4" type="ORF">GCM10023156_11940</name>
</gene>
<dbReference type="InterPro" id="IPR012902">
    <property type="entry name" value="N_methyl_site"/>
</dbReference>
<proteinExistence type="predicted"/>
<feature type="region of interest" description="Disordered" evidence="1">
    <location>
        <begin position="152"/>
        <end position="171"/>
    </location>
</feature>
<feature type="region of interest" description="Disordered" evidence="1">
    <location>
        <begin position="401"/>
        <end position="423"/>
    </location>
</feature>
<evidence type="ECO:0000256" key="2">
    <source>
        <dbReference type="SAM" id="Phobius"/>
    </source>
</evidence>
<evidence type="ECO:0000313" key="4">
    <source>
        <dbReference type="EMBL" id="GAA4448603.1"/>
    </source>
</evidence>
<dbReference type="NCBIfam" id="TIGR04294">
    <property type="entry name" value="pre_pil_HX9DG"/>
    <property type="match status" value="1"/>
</dbReference>
<evidence type="ECO:0000313" key="5">
    <source>
        <dbReference type="Proteomes" id="UP001500840"/>
    </source>
</evidence>
<dbReference type="InterPro" id="IPR045584">
    <property type="entry name" value="Pilin-like"/>
</dbReference>
<dbReference type="PROSITE" id="PS00409">
    <property type="entry name" value="PROKAR_NTER_METHYL"/>
    <property type="match status" value="1"/>
</dbReference>
<dbReference type="SUPFAM" id="SSF54523">
    <property type="entry name" value="Pili subunits"/>
    <property type="match status" value="1"/>
</dbReference>
<feature type="transmembrane region" description="Helical" evidence="2">
    <location>
        <begin position="34"/>
        <end position="52"/>
    </location>
</feature>
<dbReference type="EMBL" id="BAABGA010000017">
    <property type="protein sequence ID" value="GAA4448603.1"/>
    <property type="molecule type" value="Genomic_DNA"/>
</dbReference>